<dbReference type="SUPFAM" id="SSF57756">
    <property type="entry name" value="Retrovirus zinc finger-like domains"/>
    <property type="match status" value="1"/>
</dbReference>
<feature type="compositionally biased region" description="Basic residues" evidence="4">
    <location>
        <begin position="356"/>
        <end position="370"/>
    </location>
</feature>
<feature type="compositionally biased region" description="Low complexity" evidence="4">
    <location>
        <begin position="376"/>
        <end position="424"/>
    </location>
</feature>
<dbReference type="EMBL" id="JABBWK010000045">
    <property type="protein sequence ID" value="KAG1897578.1"/>
    <property type="molecule type" value="Genomic_DNA"/>
</dbReference>
<dbReference type="PROSITE" id="PS50158">
    <property type="entry name" value="ZF_CCHC"/>
    <property type="match status" value="1"/>
</dbReference>
<feature type="compositionally biased region" description="Basic and acidic residues" evidence="4">
    <location>
        <begin position="621"/>
        <end position="643"/>
    </location>
</feature>
<protein>
    <recommendedName>
        <fullName evidence="5">CCHC-type domain-containing protein</fullName>
    </recommendedName>
</protein>
<keyword evidence="2" id="KW-0479">Metal-binding</keyword>
<feature type="compositionally biased region" description="Basic and acidic residues" evidence="4">
    <location>
        <begin position="40"/>
        <end position="50"/>
    </location>
</feature>
<proteinExistence type="predicted"/>
<dbReference type="InterPro" id="IPR036875">
    <property type="entry name" value="Znf_CCHC_sf"/>
</dbReference>
<dbReference type="Pfam" id="PF08284">
    <property type="entry name" value="RVP_2"/>
    <property type="match status" value="1"/>
</dbReference>
<reference evidence="6" key="1">
    <citation type="journal article" date="2020" name="New Phytol.">
        <title>Comparative genomics reveals dynamic genome evolution in host specialist ectomycorrhizal fungi.</title>
        <authorList>
            <person name="Lofgren L.A."/>
            <person name="Nguyen N.H."/>
            <person name="Vilgalys R."/>
            <person name="Ruytinx J."/>
            <person name="Liao H.L."/>
            <person name="Branco S."/>
            <person name="Kuo A."/>
            <person name="LaButti K."/>
            <person name="Lipzen A."/>
            <person name="Andreopoulos W."/>
            <person name="Pangilinan J."/>
            <person name="Riley R."/>
            <person name="Hundley H."/>
            <person name="Na H."/>
            <person name="Barry K."/>
            <person name="Grigoriev I.V."/>
            <person name="Stajich J.E."/>
            <person name="Kennedy P.G."/>
        </authorList>
    </citation>
    <scope>NUCLEOTIDE SEQUENCE</scope>
    <source>
        <strain evidence="6">FC203</strain>
    </source>
</reference>
<feature type="compositionally biased region" description="Basic and acidic residues" evidence="4">
    <location>
        <begin position="678"/>
        <end position="705"/>
    </location>
</feature>
<dbReference type="Gene3D" id="4.10.60.10">
    <property type="entry name" value="Zinc finger, CCHC-type"/>
    <property type="match status" value="1"/>
</dbReference>
<feature type="region of interest" description="Disordered" evidence="4">
    <location>
        <begin position="226"/>
        <end position="255"/>
    </location>
</feature>
<dbReference type="InterPro" id="IPR005162">
    <property type="entry name" value="Retrotrans_gag_dom"/>
</dbReference>
<gene>
    <name evidence="6" type="ORF">F5891DRAFT_1191776</name>
</gene>
<evidence type="ECO:0000256" key="2">
    <source>
        <dbReference type="PROSITE-ProRule" id="PRU00047"/>
    </source>
</evidence>
<name>A0AAD4E0N3_9AGAM</name>
<evidence type="ECO:0000313" key="6">
    <source>
        <dbReference type="EMBL" id="KAG1897578.1"/>
    </source>
</evidence>
<feature type="region of interest" description="Disordered" evidence="4">
    <location>
        <begin position="615"/>
        <end position="705"/>
    </location>
</feature>
<dbReference type="GO" id="GO:0006397">
    <property type="term" value="P:mRNA processing"/>
    <property type="evidence" value="ECO:0007669"/>
    <property type="project" value="UniProtKB-KW"/>
</dbReference>
<sequence length="1230" mass="139291">MPPRYQLRSQRSAPTASVEDAPDTRSESSLTTVPTNHHTSTVEKSIDSHVDGSVLRPGRSYSDVVRTRADTPQPGAEVMPAGALSTEDTPSSYKTSLAPNSATKVLDNPFVSSSESSESEVDAPWKTVERSHRRSKKPAATEKQPPKVDLVREAEKILTTEERRRILERKHAELNADSRDQTTLSREEGPSGHKGKGADPRNWGNTDLEESEIDIEAQREALSTWAKTHQWAKVARQEDLVEDSDKENDPRARDPIAEAVKATEERMTRLFEKQIQQLEHKLEKREDVLTKKVKIKPPRKEKTKGTGKELRSTNPVKEMMEKTGSKPSKHGERSTPPAMDAAAQIAPKSYLGRAFMRIKSKKKSIKKRKKRDTEDSPSGNSSTSSSSSGSSESESPESSSSLSSEATKSSSSSESSDSSKSSDSTAKKRKKRSKKRKHCKGKKSSRKSTLKPIPPTEYDGAEDSRAFHRFITEGTAYLEDGNVARGRRVFTLSRFLKGKAHEFYLRQVSDNPGQWKLDEFFTELFNYCFPLDYSTKQRKKLYRCYQGDKHIRDYLSELNELWMMIGNVPERDKVIKFWFGLNPSIQNELYKMHLNPEVFSLSKVQKTAEIIELANTASGSRTREEGPKNNKRPGRDKSEKNSKGTEGATHQNSHSGPSKDRNGNQRHNNHQRPSKGNGRTDRLGHKGHRDEPPRENKLSKEEHDKLMSEGRCFVCKEMGHMSRQCPKRSAVASNRRNQPPVIPSYSMAVEFDNVERLRDLADSTETIPEVSVGSMSISYETACDPDQEWKITDVPLGDPIAERAEQLMALYAPYPGDDLENETSFSGQRFVIYKTSDTHYVLMDGARRLEEDLLVPISLLQNEKFCLSDWYCTHLAKRFGMNKSMARLMHARIPMGQRSEQRFTCVRTAFGEDKTLEIHDRDLRFRTWVDDKCLNNPKLNVTRWYTKQLIKAYRKLHGIMLEKELDGELDPLRLLEEMGPRSPMTCALEDVAHHLFAMPDIRFAETRDKYHLVELNGQQVAPGAYPAIQRNSATTRDFKRLIPKPMVIVVHINGRPARALVDTGSLADFMSLSLADQLRVKKIELEKPLTIQLAVQGSRSKVNFGTKVQFAYQKIKEERFFDIINLQNYDLVLGTPFLFQHQVMVGLNPPRVVVGSGAALPIKGEQVSVLESRMAEAYEENLERAREELRRLARPLCAKASEMGLPPLRAINYISKFTLFLAALICKIKT</sequence>
<dbReference type="InterPro" id="IPR001878">
    <property type="entry name" value="Znf_CCHC"/>
</dbReference>
<evidence type="ECO:0000256" key="1">
    <source>
        <dbReference type="ARBA" id="ARBA00022664"/>
    </source>
</evidence>
<evidence type="ECO:0000313" key="7">
    <source>
        <dbReference type="Proteomes" id="UP001195769"/>
    </source>
</evidence>
<feature type="domain" description="CCHC-type" evidence="5">
    <location>
        <begin position="711"/>
        <end position="727"/>
    </location>
</feature>
<dbReference type="CDD" id="cd00303">
    <property type="entry name" value="retropepsin_like"/>
    <property type="match status" value="1"/>
</dbReference>
<keyword evidence="1" id="KW-0507">mRNA processing</keyword>
<dbReference type="GO" id="GO:0008270">
    <property type="term" value="F:zinc ion binding"/>
    <property type="evidence" value="ECO:0007669"/>
    <property type="project" value="UniProtKB-KW"/>
</dbReference>
<evidence type="ECO:0000259" key="5">
    <source>
        <dbReference type="PROSITE" id="PS50158"/>
    </source>
</evidence>
<dbReference type="AlphaFoldDB" id="A0AAD4E0N3"/>
<feature type="coiled-coil region" evidence="3">
    <location>
        <begin position="1168"/>
        <end position="1195"/>
    </location>
</feature>
<evidence type="ECO:0000256" key="4">
    <source>
        <dbReference type="SAM" id="MobiDB-lite"/>
    </source>
</evidence>
<keyword evidence="2" id="KW-0863">Zinc-finger</keyword>
<feature type="region of interest" description="Disordered" evidence="4">
    <location>
        <begin position="1"/>
        <end position="210"/>
    </location>
</feature>
<feature type="compositionally biased region" description="Basic residues" evidence="4">
    <location>
        <begin position="427"/>
        <end position="449"/>
    </location>
</feature>
<keyword evidence="7" id="KW-1185">Reference proteome</keyword>
<dbReference type="RefSeq" id="XP_041223154.1">
    <property type="nucleotide sequence ID" value="XM_041367505.1"/>
</dbReference>
<dbReference type="SMART" id="SM00343">
    <property type="entry name" value="ZnF_C2HC"/>
    <property type="match status" value="1"/>
</dbReference>
<dbReference type="SUPFAM" id="SSF50630">
    <property type="entry name" value="Acid proteases"/>
    <property type="match status" value="1"/>
</dbReference>
<organism evidence="6 7">
    <name type="scientific">Suillus fuscotomentosus</name>
    <dbReference type="NCBI Taxonomy" id="1912939"/>
    <lineage>
        <taxon>Eukaryota</taxon>
        <taxon>Fungi</taxon>
        <taxon>Dikarya</taxon>
        <taxon>Basidiomycota</taxon>
        <taxon>Agaricomycotina</taxon>
        <taxon>Agaricomycetes</taxon>
        <taxon>Agaricomycetidae</taxon>
        <taxon>Boletales</taxon>
        <taxon>Suillineae</taxon>
        <taxon>Suillaceae</taxon>
        <taxon>Suillus</taxon>
    </lineage>
</organism>
<accession>A0AAD4E0N3</accession>
<feature type="compositionally biased region" description="Basic and acidic residues" evidence="4">
    <location>
        <begin position="144"/>
        <end position="199"/>
    </location>
</feature>
<dbReference type="GeneID" id="64661803"/>
<dbReference type="Pfam" id="PF00098">
    <property type="entry name" value="zf-CCHC"/>
    <property type="match status" value="1"/>
</dbReference>
<dbReference type="Gene3D" id="2.40.70.10">
    <property type="entry name" value="Acid Proteases"/>
    <property type="match status" value="1"/>
</dbReference>
<keyword evidence="2" id="KW-0862">Zinc</keyword>
<keyword evidence="3" id="KW-0175">Coiled coil</keyword>
<dbReference type="Pfam" id="PF03732">
    <property type="entry name" value="Retrotrans_gag"/>
    <property type="match status" value="1"/>
</dbReference>
<dbReference type="Proteomes" id="UP001195769">
    <property type="component" value="Unassembled WGS sequence"/>
</dbReference>
<feature type="region of interest" description="Disordered" evidence="4">
    <location>
        <begin position="282"/>
        <end position="461"/>
    </location>
</feature>
<feature type="compositionally biased region" description="Basic and acidic residues" evidence="4">
    <location>
        <begin position="318"/>
        <end position="333"/>
    </location>
</feature>
<feature type="compositionally biased region" description="Polar residues" evidence="4">
    <location>
        <begin position="27"/>
        <end position="39"/>
    </location>
</feature>
<feature type="compositionally biased region" description="Polar residues" evidence="4">
    <location>
        <begin position="86"/>
        <end position="103"/>
    </location>
</feature>
<evidence type="ECO:0000256" key="3">
    <source>
        <dbReference type="SAM" id="Coils"/>
    </source>
</evidence>
<feature type="compositionally biased region" description="Basic and acidic residues" evidence="4">
    <location>
        <begin position="298"/>
        <end position="311"/>
    </location>
</feature>
<dbReference type="GO" id="GO:0003676">
    <property type="term" value="F:nucleic acid binding"/>
    <property type="evidence" value="ECO:0007669"/>
    <property type="project" value="InterPro"/>
</dbReference>
<dbReference type="InterPro" id="IPR021109">
    <property type="entry name" value="Peptidase_aspartic_dom_sf"/>
</dbReference>
<comment type="caution">
    <text evidence="6">The sequence shown here is derived from an EMBL/GenBank/DDBJ whole genome shotgun (WGS) entry which is preliminary data.</text>
</comment>